<proteinExistence type="predicted"/>
<gene>
    <name evidence="3" type="ORF">SRB5_14060</name>
</gene>
<name>A0A7K0CCV8_9ACTN</name>
<protein>
    <recommendedName>
        <fullName evidence="2">4'-phosphopantetheinyl transferase domain-containing protein</fullName>
    </recommendedName>
</protein>
<dbReference type="Gene3D" id="3.90.470.20">
    <property type="entry name" value="4'-phosphopantetheinyl transferase domain"/>
    <property type="match status" value="1"/>
</dbReference>
<dbReference type="GO" id="GO:0000287">
    <property type="term" value="F:magnesium ion binding"/>
    <property type="evidence" value="ECO:0007669"/>
    <property type="project" value="InterPro"/>
</dbReference>
<dbReference type="EMBL" id="WEGJ01000003">
    <property type="protein sequence ID" value="MQY11291.1"/>
    <property type="molecule type" value="Genomic_DNA"/>
</dbReference>
<dbReference type="InterPro" id="IPR037143">
    <property type="entry name" value="4-PPantetheinyl_Trfase_dom_sf"/>
</dbReference>
<reference evidence="3 4" key="1">
    <citation type="submission" date="2019-10" db="EMBL/GenBank/DDBJ databases">
        <title>Streptomyces smaragdinus sp. nov. and Streptomyces fabii sp. nov., isolated from the gut of fungus growing-termite Macrotermes natalensis.</title>
        <authorList>
            <person name="Schwitalla J."/>
            <person name="Benndorf R."/>
            <person name="Martin K."/>
            <person name="De Beer W."/>
            <person name="Kaster A.-K."/>
            <person name="Vollmers J."/>
            <person name="Poulsen M."/>
            <person name="Beemelmanns C."/>
        </authorList>
    </citation>
    <scope>NUCLEOTIDE SEQUENCE [LARGE SCALE GENOMIC DNA]</scope>
    <source>
        <strain evidence="3 4">RB5</strain>
    </source>
</reference>
<dbReference type="InterPro" id="IPR008278">
    <property type="entry name" value="4-PPantetheinyl_Trfase_dom"/>
</dbReference>
<accession>A0A7K0CCV8</accession>
<dbReference type="Pfam" id="PF01648">
    <property type="entry name" value="ACPS"/>
    <property type="match status" value="1"/>
</dbReference>
<sequence>MDELRRSGDVYVWSWSLSGSLRPDDLLLQDDDLARVRGLRDESHAVALARTRAGTRRAVGGLLGVDPRTVLLGRRATDAAAPGQGPPELLSPALPLSLSLARTDGIGVLAVSAGGGVGVDVETVRPIDVVELADVVLTPFEYDHVRELPPGPCQALRYLRCWTRKEAVVKGAGQGLLCTDLARLETRPDEDGPVTLAFGPRREPWTVHDVPLPGPWVAAAATAREPGRPRGRLVMC</sequence>
<dbReference type="GO" id="GO:0008897">
    <property type="term" value="F:holo-[acyl-carrier-protein] synthase activity"/>
    <property type="evidence" value="ECO:0007669"/>
    <property type="project" value="InterPro"/>
</dbReference>
<comment type="caution">
    <text evidence="3">The sequence shown here is derived from an EMBL/GenBank/DDBJ whole genome shotgun (WGS) entry which is preliminary data.</text>
</comment>
<keyword evidence="4" id="KW-1185">Reference proteome</keyword>
<organism evidence="3 4">
    <name type="scientific">Streptomyces smaragdinus</name>
    <dbReference type="NCBI Taxonomy" id="2585196"/>
    <lineage>
        <taxon>Bacteria</taxon>
        <taxon>Bacillati</taxon>
        <taxon>Actinomycetota</taxon>
        <taxon>Actinomycetes</taxon>
        <taxon>Kitasatosporales</taxon>
        <taxon>Streptomycetaceae</taxon>
        <taxon>Streptomyces</taxon>
    </lineage>
</organism>
<evidence type="ECO:0000259" key="2">
    <source>
        <dbReference type="Pfam" id="PF01648"/>
    </source>
</evidence>
<evidence type="ECO:0000313" key="4">
    <source>
        <dbReference type="Proteomes" id="UP000466345"/>
    </source>
</evidence>
<evidence type="ECO:0000313" key="3">
    <source>
        <dbReference type="EMBL" id="MQY11291.1"/>
    </source>
</evidence>
<evidence type="ECO:0000256" key="1">
    <source>
        <dbReference type="ARBA" id="ARBA00022679"/>
    </source>
</evidence>
<dbReference type="SUPFAM" id="SSF56214">
    <property type="entry name" value="4'-phosphopantetheinyl transferase"/>
    <property type="match status" value="1"/>
</dbReference>
<feature type="domain" description="4'-phosphopantetheinyl transferase" evidence="2">
    <location>
        <begin position="116"/>
        <end position="219"/>
    </location>
</feature>
<dbReference type="AlphaFoldDB" id="A0A7K0CCV8"/>
<keyword evidence="1" id="KW-0808">Transferase</keyword>
<dbReference type="Proteomes" id="UP000466345">
    <property type="component" value="Unassembled WGS sequence"/>
</dbReference>